<organism evidence="3 4">
    <name type="scientific">Blepharisma stoltei</name>
    <dbReference type="NCBI Taxonomy" id="1481888"/>
    <lineage>
        <taxon>Eukaryota</taxon>
        <taxon>Sar</taxon>
        <taxon>Alveolata</taxon>
        <taxon>Ciliophora</taxon>
        <taxon>Postciliodesmatophora</taxon>
        <taxon>Heterotrichea</taxon>
        <taxon>Heterotrichida</taxon>
        <taxon>Blepharismidae</taxon>
        <taxon>Blepharisma</taxon>
    </lineage>
</organism>
<feature type="region of interest" description="Disordered" evidence="2">
    <location>
        <begin position="38"/>
        <end position="75"/>
    </location>
</feature>
<feature type="compositionally biased region" description="Basic residues" evidence="2">
    <location>
        <begin position="334"/>
        <end position="344"/>
    </location>
</feature>
<feature type="region of interest" description="Disordered" evidence="2">
    <location>
        <begin position="319"/>
        <end position="380"/>
    </location>
</feature>
<accession>A0AAU9IF19</accession>
<feature type="compositionally biased region" description="Polar residues" evidence="2">
    <location>
        <begin position="345"/>
        <end position="369"/>
    </location>
</feature>
<feature type="compositionally biased region" description="Low complexity" evidence="2">
    <location>
        <begin position="50"/>
        <end position="66"/>
    </location>
</feature>
<reference evidence="3" key="1">
    <citation type="submission" date="2021-09" db="EMBL/GenBank/DDBJ databases">
        <authorList>
            <consortium name="AG Swart"/>
            <person name="Singh M."/>
            <person name="Singh A."/>
            <person name="Seah K."/>
            <person name="Emmerich C."/>
        </authorList>
    </citation>
    <scope>NUCLEOTIDE SEQUENCE</scope>
    <source>
        <strain evidence="3">ATCC30299</strain>
    </source>
</reference>
<evidence type="ECO:0000256" key="1">
    <source>
        <dbReference type="SAM" id="Coils"/>
    </source>
</evidence>
<feature type="coiled-coil region" evidence="1">
    <location>
        <begin position="199"/>
        <end position="304"/>
    </location>
</feature>
<evidence type="ECO:0000313" key="4">
    <source>
        <dbReference type="Proteomes" id="UP001162131"/>
    </source>
</evidence>
<feature type="region of interest" description="Disordered" evidence="2">
    <location>
        <begin position="1"/>
        <end position="24"/>
    </location>
</feature>
<dbReference type="AlphaFoldDB" id="A0AAU9IF19"/>
<keyword evidence="4" id="KW-1185">Reference proteome</keyword>
<protein>
    <submittedName>
        <fullName evidence="3">Uncharacterized protein</fullName>
    </submittedName>
</protein>
<feature type="coiled-coil region" evidence="1">
    <location>
        <begin position="397"/>
        <end position="424"/>
    </location>
</feature>
<name>A0AAU9IF19_9CILI</name>
<keyword evidence="1" id="KW-0175">Coiled coil</keyword>
<gene>
    <name evidence="3" type="ORF">BSTOLATCC_MIC5117</name>
</gene>
<dbReference type="EMBL" id="CAJZBQ010000005">
    <property type="protein sequence ID" value="CAG9311857.1"/>
    <property type="molecule type" value="Genomic_DNA"/>
</dbReference>
<comment type="caution">
    <text evidence="3">The sequence shown here is derived from an EMBL/GenBank/DDBJ whole genome shotgun (WGS) entry which is preliminary data.</text>
</comment>
<proteinExistence type="predicted"/>
<dbReference type="Proteomes" id="UP001162131">
    <property type="component" value="Unassembled WGS sequence"/>
</dbReference>
<sequence>MYEYDYDILTQKNPGTKEYPTDSYRQISVKDLSTKELEDIVRGQASPKDSPQFSSHQSQSPLSRPQKSPPIEASSKSFAGAMRALQDKVRLLENENSDLKERLIFAETKGQKDREQWQTRCIEELKQASIKDKSMQNRVIELEEELRKHLQRVLVLEEQLKIKETQIRHCENEIKRNVDQYVIDKENNALQMEHLQKQLVGKSNEEKNLKLALEKAERDKSLAIEELAQEKRISSGLKSEVQYLRENSSSQRSNLQKNFEIIESELRRQNQEFSQKAKELEIKVKSLKEQNTNQAQQIEYLKKENQDLQAGNKISEDSRLELIKTKPADDSVLSHKRVPRKTNKNPKLSVTLKSKSPTPYSKSLLSEPSRSAKRGTQKKSLVERSLSQIVVDKPDKEEDHQAEIEEVEQEISNLNLKYKRLLQHSQEATGDLGTLRKELSTLASDMEKKNDDLYELKRKQQAILKQKLF</sequence>
<feature type="compositionally biased region" description="Basic and acidic residues" evidence="2">
    <location>
        <begin position="319"/>
        <end position="333"/>
    </location>
</feature>
<evidence type="ECO:0000313" key="3">
    <source>
        <dbReference type="EMBL" id="CAG9311857.1"/>
    </source>
</evidence>
<feature type="coiled-coil region" evidence="1">
    <location>
        <begin position="82"/>
        <end position="173"/>
    </location>
</feature>
<evidence type="ECO:0000256" key="2">
    <source>
        <dbReference type="SAM" id="MobiDB-lite"/>
    </source>
</evidence>